<feature type="domain" description="Rv2993c-like N-terminal" evidence="3">
    <location>
        <begin position="1"/>
        <end position="50"/>
    </location>
</feature>
<dbReference type="Pfam" id="PF01557">
    <property type="entry name" value="FAA_hydrolase"/>
    <property type="match status" value="1"/>
</dbReference>
<dbReference type="Pfam" id="PF10370">
    <property type="entry name" value="Rv2993c-like_N"/>
    <property type="match status" value="1"/>
</dbReference>
<organism evidence="4">
    <name type="scientific">marine metagenome</name>
    <dbReference type="NCBI Taxonomy" id="408172"/>
    <lineage>
        <taxon>unclassified sequences</taxon>
        <taxon>metagenomes</taxon>
        <taxon>ecological metagenomes</taxon>
    </lineage>
</organism>
<keyword evidence="1" id="KW-0479">Metal-binding</keyword>
<dbReference type="Gene3D" id="3.90.850.10">
    <property type="entry name" value="Fumarylacetoacetase-like, C-terminal domain"/>
    <property type="match status" value="1"/>
</dbReference>
<feature type="domain" description="Fumarylacetoacetase-like C-terminal" evidence="2">
    <location>
        <begin position="56"/>
        <end position="262"/>
    </location>
</feature>
<evidence type="ECO:0000313" key="4">
    <source>
        <dbReference type="EMBL" id="SUZ73268.1"/>
    </source>
</evidence>
<name>A0A381Q2Z0_9ZZZZ</name>
<dbReference type="SUPFAM" id="SSF56529">
    <property type="entry name" value="FAH"/>
    <property type="match status" value="1"/>
</dbReference>
<dbReference type="AlphaFoldDB" id="A0A381Q2Z0"/>
<dbReference type="InterPro" id="IPR036663">
    <property type="entry name" value="Fumarylacetoacetase_C_sf"/>
</dbReference>
<evidence type="ECO:0000256" key="1">
    <source>
        <dbReference type="ARBA" id="ARBA00022723"/>
    </source>
</evidence>
<protein>
    <recommendedName>
        <fullName evidence="5">Fumarylacetoacetase-like C-terminal domain-containing protein</fullName>
    </recommendedName>
</protein>
<sequence length="266" mass="29596">MRIIRFLDGAGQEHFGAQVDDATAKVFRGSPFDGGTVTDRTETIAKLLAPCRPPAIFAIGLNYRRHAEEVKAEIPEYPVIFLKAPGSLQHPSEPIRLPRVEPTEVDYEAELTVVIGRKAKNVSRDDALAYVLGYTCANDVSGRRWQIHRGGTQWCRGKSFDTFCPLGPAIVTKDEIANPNRLRLRTTVNDEVLQDWNTDDMIFDVPSLVSFVSEDTTLLPGTIILTGTPHGVGFTRRPKRFLQAGDRVTIEIEKIGRLDNPVEKEA</sequence>
<evidence type="ECO:0008006" key="5">
    <source>
        <dbReference type="Google" id="ProtNLM"/>
    </source>
</evidence>
<accession>A0A381Q2Z0</accession>
<evidence type="ECO:0000259" key="2">
    <source>
        <dbReference type="Pfam" id="PF01557"/>
    </source>
</evidence>
<dbReference type="EMBL" id="UINC01001173">
    <property type="protein sequence ID" value="SUZ73268.1"/>
    <property type="molecule type" value="Genomic_DNA"/>
</dbReference>
<dbReference type="GO" id="GO:0016853">
    <property type="term" value="F:isomerase activity"/>
    <property type="evidence" value="ECO:0007669"/>
    <property type="project" value="UniProtKB-ARBA"/>
</dbReference>
<proteinExistence type="predicted"/>
<reference evidence="4" key="1">
    <citation type="submission" date="2018-05" db="EMBL/GenBank/DDBJ databases">
        <authorList>
            <person name="Lanie J.A."/>
            <person name="Ng W.-L."/>
            <person name="Kazmierczak K.M."/>
            <person name="Andrzejewski T.M."/>
            <person name="Davidsen T.M."/>
            <person name="Wayne K.J."/>
            <person name="Tettelin H."/>
            <person name="Glass J.I."/>
            <person name="Rusch D."/>
            <person name="Podicherti R."/>
            <person name="Tsui H.-C.T."/>
            <person name="Winkler M.E."/>
        </authorList>
    </citation>
    <scope>NUCLEOTIDE SEQUENCE</scope>
</reference>
<dbReference type="FunFam" id="3.90.850.10:FF:000002">
    <property type="entry name" value="2-hydroxyhepta-2,4-diene-1,7-dioate isomerase"/>
    <property type="match status" value="1"/>
</dbReference>
<dbReference type="InterPro" id="IPR011234">
    <property type="entry name" value="Fumarylacetoacetase-like_C"/>
</dbReference>
<dbReference type="GO" id="GO:0046872">
    <property type="term" value="F:metal ion binding"/>
    <property type="evidence" value="ECO:0007669"/>
    <property type="project" value="UniProtKB-KW"/>
</dbReference>
<evidence type="ECO:0000259" key="3">
    <source>
        <dbReference type="Pfam" id="PF10370"/>
    </source>
</evidence>
<dbReference type="GO" id="GO:0019752">
    <property type="term" value="P:carboxylic acid metabolic process"/>
    <property type="evidence" value="ECO:0007669"/>
    <property type="project" value="UniProtKB-ARBA"/>
</dbReference>
<gene>
    <name evidence="4" type="ORF">METZ01_LOCUS26122</name>
</gene>
<dbReference type="InterPro" id="IPR018833">
    <property type="entry name" value="Rv2993c-like_N"/>
</dbReference>
<dbReference type="PANTHER" id="PTHR11820">
    <property type="entry name" value="ACYLPYRUVASE"/>
    <property type="match status" value="1"/>
</dbReference>